<dbReference type="GeneID" id="101851420"/>
<dbReference type="Proteomes" id="UP000694888">
    <property type="component" value="Unplaced"/>
</dbReference>
<organism evidence="1 2">
    <name type="scientific">Aplysia californica</name>
    <name type="common">California sea hare</name>
    <dbReference type="NCBI Taxonomy" id="6500"/>
    <lineage>
        <taxon>Eukaryota</taxon>
        <taxon>Metazoa</taxon>
        <taxon>Spiralia</taxon>
        <taxon>Lophotrochozoa</taxon>
        <taxon>Mollusca</taxon>
        <taxon>Gastropoda</taxon>
        <taxon>Heterobranchia</taxon>
        <taxon>Euthyneura</taxon>
        <taxon>Tectipleura</taxon>
        <taxon>Aplysiida</taxon>
        <taxon>Aplysioidea</taxon>
        <taxon>Aplysiidae</taxon>
        <taxon>Aplysia</taxon>
    </lineage>
</organism>
<accession>A0ABM0JT73</accession>
<sequence length="294" mass="32236">MSARHPDELVLCLCLEDSAQCDVVIQGISSGHVFGPSQPLHLMLCGSNTSDLEGLRMDIEDCTFPLVKGTSVVNSLSGASVTPHVVMVFLSQREARDHSHVVQFGQLPRLIDFITDISDILSSSPALCDQKVLIVGDLALTASSLLSRKLKCLSSSQLLAIDSDEPSAVLGRESRRPKTSQYGLLSRLCTTVSHWWTGPQEKRHITINLGTKFLDTKQRSSSSSSSSLPSFSGYFFSTPVDIHSPQSFSMCLDKSVSIDHIVRCKEEQDRAIRLLASVDDQQREAEGYVIEARL</sequence>
<proteinExistence type="predicted"/>
<dbReference type="Gene3D" id="3.40.50.720">
    <property type="entry name" value="NAD(P)-binding Rossmann-like Domain"/>
    <property type="match status" value="1"/>
</dbReference>
<gene>
    <name evidence="2" type="primary">LOC101851420</name>
</gene>
<protein>
    <submittedName>
        <fullName evidence="2">Uncharacterized protein LOC101851420</fullName>
    </submittedName>
</protein>
<dbReference type="RefSeq" id="XP_005100929.2">
    <property type="nucleotide sequence ID" value="XM_005100872.3"/>
</dbReference>
<name>A0ABM0JT73_APLCA</name>
<evidence type="ECO:0000313" key="2">
    <source>
        <dbReference type="RefSeq" id="XP_005100929.2"/>
    </source>
</evidence>
<reference evidence="2" key="1">
    <citation type="submission" date="2025-08" db="UniProtKB">
        <authorList>
            <consortium name="RefSeq"/>
        </authorList>
    </citation>
    <scope>IDENTIFICATION</scope>
</reference>
<keyword evidence="1" id="KW-1185">Reference proteome</keyword>
<evidence type="ECO:0000313" key="1">
    <source>
        <dbReference type="Proteomes" id="UP000694888"/>
    </source>
</evidence>